<evidence type="ECO:0000259" key="12">
    <source>
        <dbReference type="PROSITE" id="PS51214"/>
    </source>
</evidence>
<gene>
    <name evidence="13" type="primary">SNUPN</name>
    <name evidence="13" type="ORF">NPIL_15831</name>
</gene>
<organism evidence="13 14">
    <name type="scientific">Nephila pilipes</name>
    <name type="common">Giant wood spider</name>
    <name type="synonym">Nephila maculata</name>
    <dbReference type="NCBI Taxonomy" id="299642"/>
    <lineage>
        <taxon>Eukaryota</taxon>
        <taxon>Metazoa</taxon>
        <taxon>Ecdysozoa</taxon>
        <taxon>Arthropoda</taxon>
        <taxon>Chelicerata</taxon>
        <taxon>Arachnida</taxon>
        <taxon>Araneae</taxon>
        <taxon>Araneomorphae</taxon>
        <taxon>Entelegynae</taxon>
        <taxon>Araneoidea</taxon>
        <taxon>Nephilidae</taxon>
        <taxon>Nephila</taxon>
    </lineage>
</organism>
<comment type="function">
    <text evidence="1">Functions as an U snRNP-specific nuclear import adapter. Involved in the trimethylguanosine (m3G)-cap-dependent nuclear import of U snRNPs. Binds specifically to the terminal m3G-cap U snRNAs.</text>
</comment>
<evidence type="ECO:0000256" key="6">
    <source>
        <dbReference type="ARBA" id="ARBA00022448"/>
    </source>
</evidence>
<dbReference type="Gene3D" id="3.30.470.30">
    <property type="entry name" value="DNA ligase/mRNA capping enzyme"/>
    <property type="match status" value="1"/>
</dbReference>
<dbReference type="OrthoDB" id="10003593at2759"/>
<keyword evidence="7" id="KW-0963">Cytoplasm</keyword>
<dbReference type="GO" id="GO:0061015">
    <property type="term" value="P:snRNA import into nucleus"/>
    <property type="evidence" value="ECO:0007669"/>
    <property type="project" value="InterPro"/>
</dbReference>
<protein>
    <recommendedName>
        <fullName evidence="5">Snurportin-1</fullName>
    </recommendedName>
    <alternativeName>
        <fullName evidence="10">RNA U transporter 1</fullName>
    </alternativeName>
</protein>
<evidence type="ECO:0000256" key="2">
    <source>
        <dbReference type="ARBA" id="ARBA00004123"/>
    </source>
</evidence>
<comment type="similarity">
    <text evidence="4">Belongs to the snurportin family.</text>
</comment>
<evidence type="ECO:0000256" key="11">
    <source>
        <dbReference type="PROSITE-ProRule" id="PRU00561"/>
    </source>
</evidence>
<comment type="caution">
    <text evidence="13">The sequence shown here is derived from an EMBL/GenBank/DDBJ whole genome shotgun (WGS) entry which is preliminary data.</text>
</comment>
<dbReference type="PANTHER" id="PTHR13403:SF6">
    <property type="entry name" value="SNURPORTIN-1"/>
    <property type="match status" value="1"/>
</dbReference>
<dbReference type="PROSITE" id="PS51214">
    <property type="entry name" value="IBB"/>
    <property type="match status" value="1"/>
</dbReference>
<dbReference type="Pfam" id="PF21974">
    <property type="entry name" value="SPN1_m3Gcap_bd"/>
    <property type="match status" value="1"/>
</dbReference>
<dbReference type="GO" id="GO:0005737">
    <property type="term" value="C:cytoplasm"/>
    <property type="evidence" value="ECO:0007669"/>
    <property type="project" value="UniProtKB-SubCell"/>
</dbReference>
<dbReference type="InterPro" id="IPR047857">
    <property type="entry name" value="Snurportin1_C"/>
</dbReference>
<keyword evidence="6 11" id="KW-0813">Transport</keyword>
<dbReference type="SUPFAM" id="SSF56091">
    <property type="entry name" value="DNA ligase/mRNA capping enzyme, catalytic domain"/>
    <property type="match status" value="1"/>
</dbReference>
<evidence type="ECO:0000313" key="13">
    <source>
        <dbReference type="EMBL" id="GFT91065.1"/>
    </source>
</evidence>
<dbReference type="CDD" id="cd09232">
    <property type="entry name" value="Snurportin-1_C"/>
    <property type="match status" value="1"/>
</dbReference>
<evidence type="ECO:0000256" key="8">
    <source>
        <dbReference type="ARBA" id="ARBA00022884"/>
    </source>
</evidence>
<sequence>MAGAQFRRQRFSENKNNSKLLFMMDEIIDKLANSQVTFQPNSTAAEHPRFALYKVKTSCNQETRRKKFLEAQKLKRYDYARHARKLATNEWSDSADEQEVEKEDGKAEDMDFEECVVKPPTRSYKNQLMLSEWLVEVPSDLEELWYLMLCPVGKRSLIVASRGYTKSYTKSGYPVMSFQSELPGGNKKSSIPMHVYSLLDCIYDAVNRTFYVLDIMCWNSHPCFDSDTEFRFYWKNTKISETPNLQTVSRSNNYKFVDLPFFNCNPKSIKEVLWSEFPFPSKLDGLLFYHKKTHYTCGTTPLVGWLKGYMVPEMLGIEIPPILEGEKPSGYVSIEKHLPEAFKKHAKRKEEDEKTMHFEE</sequence>
<evidence type="ECO:0000256" key="5">
    <source>
        <dbReference type="ARBA" id="ARBA00016034"/>
    </source>
</evidence>
<dbReference type="InterPro" id="IPR002652">
    <property type="entry name" value="Importin-a_IBB"/>
</dbReference>
<reference evidence="13" key="1">
    <citation type="submission" date="2020-08" db="EMBL/GenBank/DDBJ databases">
        <title>Multicomponent nature underlies the extraordinary mechanical properties of spider dragline silk.</title>
        <authorList>
            <person name="Kono N."/>
            <person name="Nakamura H."/>
            <person name="Mori M."/>
            <person name="Yoshida Y."/>
            <person name="Ohtoshi R."/>
            <person name="Malay A.D."/>
            <person name="Moran D.A.P."/>
            <person name="Tomita M."/>
            <person name="Numata K."/>
            <person name="Arakawa K."/>
        </authorList>
    </citation>
    <scope>NUCLEOTIDE SEQUENCE</scope>
</reference>
<accession>A0A8X6PV12</accession>
<keyword evidence="14" id="KW-1185">Reference proteome</keyword>
<comment type="subcellular location">
    <subcellularLocation>
        <location evidence="3">Cytoplasm</location>
    </subcellularLocation>
    <subcellularLocation>
        <location evidence="2">Nucleus</location>
    </subcellularLocation>
</comment>
<evidence type="ECO:0000256" key="10">
    <source>
        <dbReference type="ARBA" id="ARBA00031454"/>
    </source>
</evidence>
<keyword evidence="8" id="KW-0694">RNA-binding</keyword>
<dbReference type="AlphaFoldDB" id="A0A8X6PV12"/>
<dbReference type="EMBL" id="BMAW01074179">
    <property type="protein sequence ID" value="GFT91065.1"/>
    <property type="molecule type" value="Genomic_DNA"/>
</dbReference>
<dbReference type="GO" id="GO:0061608">
    <property type="term" value="F:nuclear import signal receptor activity"/>
    <property type="evidence" value="ECO:0007669"/>
    <property type="project" value="InterPro"/>
</dbReference>
<dbReference type="PANTHER" id="PTHR13403">
    <property type="entry name" value="SNURPORTIN1 RNUT1 PROTEIN RNA, U TRANSPORTER 1"/>
    <property type="match status" value="1"/>
</dbReference>
<keyword evidence="9" id="KW-0539">Nucleus</keyword>
<name>A0A8X6PV12_NEPPI</name>
<proteinExistence type="inferred from homology"/>
<dbReference type="Pfam" id="PF11538">
    <property type="entry name" value="Snurportin1"/>
    <property type="match status" value="1"/>
</dbReference>
<evidence type="ECO:0000256" key="7">
    <source>
        <dbReference type="ARBA" id="ARBA00022490"/>
    </source>
</evidence>
<dbReference type="InterPro" id="IPR017336">
    <property type="entry name" value="Snurportin-1"/>
</dbReference>
<evidence type="ECO:0000256" key="4">
    <source>
        <dbReference type="ARBA" id="ARBA00007540"/>
    </source>
</evidence>
<evidence type="ECO:0000313" key="14">
    <source>
        <dbReference type="Proteomes" id="UP000887013"/>
    </source>
</evidence>
<dbReference type="InterPro" id="IPR024721">
    <property type="entry name" value="Snurportin-1_N"/>
</dbReference>
<dbReference type="Proteomes" id="UP000887013">
    <property type="component" value="Unassembled WGS sequence"/>
</dbReference>
<evidence type="ECO:0000256" key="1">
    <source>
        <dbReference type="ARBA" id="ARBA00003975"/>
    </source>
</evidence>
<evidence type="ECO:0000256" key="3">
    <source>
        <dbReference type="ARBA" id="ARBA00004496"/>
    </source>
</evidence>
<evidence type="ECO:0000256" key="9">
    <source>
        <dbReference type="ARBA" id="ARBA00023242"/>
    </source>
</evidence>
<dbReference type="GO" id="GO:0006606">
    <property type="term" value="P:protein import into nucleus"/>
    <property type="evidence" value="ECO:0007669"/>
    <property type="project" value="InterPro"/>
</dbReference>
<dbReference type="GO" id="GO:0005634">
    <property type="term" value="C:nucleus"/>
    <property type="evidence" value="ECO:0007669"/>
    <property type="project" value="UniProtKB-SubCell"/>
</dbReference>
<dbReference type="GO" id="GO:0003723">
    <property type="term" value="F:RNA binding"/>
    <property type="evidence" value="ECO:0007669"/>
    <property type="project" value="UniProtKB-KW"/>
</dbReference>
<feature type="domain" description="IBB" evidence="12">
    <location>
        <begin position="33"/>
        <end position="94"/>
    </location>
</feature>